<dbReference type="Proteomes" id="UP000568888">
    <property type="component" value="Unassembled WGS sequence"/>
</dbReference>
<dbReference type="EMBL" id="BLXY01000001">
    <property type="protein sequence ID" value="GFO62527.1"/>
    <property type="molecule type" value="Genomic_DNA"/>
</dbReference>
<protein>
    <submittedName>
        <fullName evidence="1">Uncharacterized protein</fullName>
    </submittedName>
</protein>
<comment type="caution">
    <text evidence="1">The sequence shown here is derived from an EMBL/GenBank/DDBJ whole genome shotgun (WGS) entry which is preliminary data.</text>
</comment>
<name>A0A6V8MS04_9BACT</name>
<gene>
    <name evidence="1" type="ORF">GMPD_04460</name>
</gene>
<reference evidence="2" key="1">
    <citation type="submission" date="2020-06" db="EMBL/GenBank/DDBJ databases">
        <title>Draft genomic sequecing of Geomonas sp. Red736.</title>
        <authorList>
            <person name="Itoh H."/>
            <person name="Xu Z.X."/>
            <person name="Ushijima N."/>
            <person name="Masuda Y."/>
            <person name="Shiratori Y."/>
            <person name="Senoo K."/>
        </authorList>
    </citation>
    <scope>NUCLEOTIDE SEQUENCE [LARGE SCALE GENOMIC DNA]</scope>
    <source>
        <strain evidence="2">Red736</strain>
    </source>
</reference>
<dbReference type="AlphaFoldDB" id="A0A6V8MS04"/>
<sequence>MATSAKSPLPPPPRGEGFVQWFLIQGLNGPNSSFRLIQARSGFLLLQRGIEGDLTLWQARTPWLPSAETLTRPSATLSRRARGMISRLARIVVPHLRLVHAPSPSGRGLG</sequence>
<evidence type="ECO:0000313" key="1">
    <source>
        <dbReference type="EMBL" id="GFO62527.1"/>
    </source>
</evidence>
<accession>A0A6V8MS04</accession>
<evidence type="ECO:0000313" key="2">
    <source>
        <dbReference type="Proteomes" id="UP000568888"/>
    </source>
</evidence>
<organism evidence="1 2">
    <name type="scientific">Geomonas paludis</name>
    <dbReference type="NCBI Taxonomy" id="2740185"/>
    <lineage>
        <taxon>Bacteria</taxon>
        <taxon>Pseudomonadati</taxon>
        <taxon>Thermodesulfobacteriota</taxon>
        <taxon>Desulfuromonadia</taxon>
        <taxon>Geobacterales</taxon>
        <taxon>Geobacteraceae</taxon>
        <taxon>Geomonas</taxon>
    </lineage>
</organism>
<proteinExistence type="predicted"/>